<name>A0A4R6JPM6_9ACTN</name>
<dbReference type="Proteomes" id="UP000294901">
    <property type="component" value="Unassembled WGS sequence"/>
</dbReference>
<organism evidence="2 3">
    <name type="scientific">Paractinoplanes brasiliensis</name>
    <dbReference type="NCBI Taxonomy" id="52695"/>
    <lineage>
        <taxon>Bacteria</taxon>
        <taxon>Bacillati</taxon>
        <taxon>Actinomycetota</taxon>
        <taxon>Actinomycetes</taxon>
        <taxon>Micromonosporales</taxon>
        <taxon>Micromonosporaceae</taxon>
        <taxon>Paractinoplanes</taxon>
    </lineage>
</organism>
<gene>
    <name evidence="2" type="ORF">C8E87_2068</name>
</gene>
<protein>
    <submittedName>
        <fullName evidence="2">Uncharacterized protein</fullName>
    </submittedName>
</protein>
<dbReference type="EMBL" id="SNWR01000001">
    <property type="protein sequence ID" value="TDO38414.1"/>
    <property type="molecule type" value="Genomic_DNA"/>
</dbReference>
<accession>A0A4R6JPM6</accession>
<keyword evidence="3" id="KW-1185">Reference proteome</keyword>
<reference evidence="2 3" key="1">
    <citation type="submission" date="2019-03" db="EMBL/GenBank/DDBJ databases">
        <title>Sequencing the genomes of 1000 actinobacteria strains.</title>
        <authorList>
            <person name="Klenk H.-P."/>
        </authorList>
    </citation>
    <scope>NUCLEOTIDE SEQUENCE [LARGE SCALE GENOMIC DNA]</scope>
    <source>
        <strain evidence="2 3">DSM 43805</strain>
    </source>
</reference>
<sequence length="108" mass="11258">MPAITSRAPRLSRPQALELSQPGRRAARACSCRPGWAAGFITTRLYGPPRTSDGVHEICPAVAVRVQKIPRSGSALGALAPGTIVVATGNAPVPMSTVRTVLCCTPVR</sequence>
<evidence type="ECO:0000313" key="3">
    <source>
        <dbReference type="Proteomes" id="UP000294901"/>
    </source>
</evidence>
<proteinExistence type="predicted"/>
<comment type="caution">
    <text evidence="2">The sequence shown here is derived from an EMBL/GenBank/DDBJ whole genome shotgun (WGS) entry which is preliminary data.</text>
</comment>
<dbReference type="AlphaFoldDB" id="A0A4R6JPM6"/>
<evidence type="ECO:0000313" key="2">
    <source>
        <dbReference type="EMBL" id="TDO38414.1"/>
    </source>
</evidence>
<evidence type="ECO:0000256" key="1">
    <source>
        <dbReference type="SAM" id="MobiDB-lite"/>
    </source>
</evidence>
<feature type="region of interest" description="Disordered" evidence="1">
    <location>
        <begin position="1"/>
        <end position="20"/>
    </location>
</feature>